<feature type="domain" description="Transposase IS116/IS110/IS902 C-terminal" evidence="2">
    <location>
        <begin position="216"/>
        <end position="292"/>
    </location>
</feature>
<reference evidence="3 4" key="1">
    <citation type="submission" date="2020-03" db="EMBL/GenBank/DDBJ databases">
        <title>Genome sequence of strain Massilia sp. TW-1.</title>
        <authorList>
            <person name="Chaudhary D.K."/>
        </authorList>
    </citation>
    <scope>NUCLEOTIDE SEQUENCE [LARGE SCALE GENOMIC DNA]</scope>
    <source>
        <strain evidence="3 4">TW-1</strain>
    </source>
</reference>
<keyword evidence="4" id="KW-1185">Reference proteome</keyword>
<feature type="domain" description="Transposase IS110-like N-terminal" evidence="1">
    <location>
        <begin position="9"/>
        <end position="149"/>
    </location>
</feature>
<evidence type="ECO:0000313" key="4">
    <source>
        <dbReference type="Proteomes" id="UP000716322"/>
    </source>
</evidence>
<dbReference type="NCBIfam" id="NF033542">
    <property type="entry name" value="transpos_IS110"/>
    <property type="match status" value="1"/>
</dbReference>
<dbReference type="PANTHER" id="PTHR33055:SF3">
    <property type="entry name" value="PUTATIVE TRANSPOSASE FOR IS117-RELATED"/>
    <property type="match status" value="1"/>
</dbReference>
<dbReference type="InterPro" id="IPR002525">
    <property type="entry name" value="Transp_IS110-like_N"/>
</dbReference>
<dbReference type="EMBL" id="JAAQOM010000002">
    <property type="protein sequence ID" value="NIA52639.1"/>
    <property type="molecule type" value="Genomic_DNA"/>
</dbReference>
<accession>A0ABX0P5Y6</accession>
<gene>
    <name evidence="3" type="ORF">HAV22_03070</name>
</gene>
<name>A0ABX0P5Y6_9BURK</name>
<comment type="caution">
    <text evidence="3">The sequence shown here is derived from an EMBL/GenBank/DDBJ whole genome shotgun (WGS) entry which is preliminary data.</text>
</comment>
<evidence type="ECO:0000259" key="2">
    <source>
        <dbReference type="Pfam" id="PF02371"/>
    </source>
</evidence>
<dbReference type="InterPro" id="IPR047650">
    <property type="entry name" value="Transpos_IS110"/>
</dbReference>
<dbReference type="Proteomes" id="UP000716322">
    <property type="component" value="Unassembled WGS sequence"/>
</dbReference>
<evidence type="ECO:0000313" key="3">
    <source>
        <dbReference type="EMBL" id="NIA52639.1"/>
    </source>
</evidence>
<dbReference type="RefSeq" id="WP_166856438.1">
    <property type="nucleotide sequence ID" value="NZ_JAAQOM010000002.1"/>
</dbReference>
<sequence length="348" mass="38126">MNATPKSVVGVDTAKSVFQLYTVDKETGEVINQQIKRAQFLQWFANRAPCLVGMEACGGSQHWARKLQALGHEVKLMSGKMVKAFVCGNKNDSADARAIYMAAQQLEVKAVAVKSEGQQAVLAMHRIRQQLVKVRTAQINELRGLLGEYGEVFGTGRKAFDSGMKAALDRLAERLPAPLIDTLRDQWNELARLDERIVRIEASLLAWMRQDRVANAIFAIPGVGLLTATAAVAAMGDAKAFRSGREFAAWIGLIPGQTGSGGKIRLLGMSKRGDVYLRTLLIHGARAVLRHAKEPGPWLKQLSQRRPPNVVIVALANKMARMIWAVLAHERAYDKDHVSVRPHAAAAA</sequence>
<dbReference type="Pfam" id="PF01548">
    <property type="entry name" value="DEDD_Tnp_IS110"/>
    <property type="match status" value="1"/>
</dbReference>
<organism evidence="3 4">
    <name type="scientific">Telluria antibiotica</name>
    <dbReference type="NCBI Taxonomy" id="2717319"/>
    <lineage>
        <taxon>Bacteria</taxon>
        <taxon>Pseudomonadati</taxon>
        <taxon>Pseudomonadota</taxon>
        <taxon>Betaproteobacteria</taxon>
        <taxon>Burkholderiales</taxon>
        <taxon>Oxalobacteraceae</taxon>
        <taxon>Telluria group</taxon>
        <taxon>Telluria</taxon>
    </lineage>
</organism>
<evidence type="ECO:0000259" key="1">
    <source>
        <dbReference type="Pfam" id="PF01548"/>
    </source>
</evidence>
<protein>
    <submittedName>
        <fullName evidence="3">IS110 family transposase</fullName>
    </submittedName>
</protein>
<dbReference type="InterPro" id="IPR003346">
    <property type="entry name" value="Transposase_20"/>
</dbReference>
<proteinExistence type="predicted"/>
<dbReference type="Pfam" id="PF02371">
    <property type="entry name" value="Transposase_20"/>
    <property type="match status" value="1"/>
</dbReference>
<dbReference type="PANTHER" id="PTHR33055">
    <property type="entry name" value="TRANSPOSASE FOR INSERTION SEQUENCE ELEMENT IS1111A"/>
    <property type="match status" value="1"/>
</dbReference>